<evidence type="ECO:0000256" key="6">
    <source>
        <dbReference type="ARBA" id="ARBA00023010"/>
    </source>
</evidence>
<keyword evidence="3 9" id="KW-0813">Transport</keyword>
<evidence type="ECO:0000256" key="2">
    <source>
        <dbReference type="ARBA" id="ARBA00009454"/>
    </source>
</evidence>
<dbReference type="PIRSF" id="PIRSF038119">
    <property type="entry name" value="Nucleoporin_NUP53"/>
    <property type="match status" value="1"/>
</dbReference>
<protein>
    <recommendedName>
        <fullName evidence="9">Nucleoporin NUP53</fullName>
    </recommendedName>
</protein>
<organism evidence="12">
    <name type="scientific">Timema douglasi</name>
    <name type="common">Walking stick</name>
    <dbReference type="NCBI Taxonomy" id="61478"/>
    <lineage>
        <taxon>Eukaryota</taxon>
        <taxon>Metazoa</taxon>
        <taxon>Ecdysozoa</taxon>
        <taxon>Arthropoda</taxon>
        <taxon>Hexapoda</taxon>
        <taxon>Insecta</taxon>
        <taxon>Pterygota</taxon>
        <taxon>Neoptera</taxon>
        <taxon>Polyneoptera</taxon>
        <taxon>Phasmatodea</taxon>
        <taxon>Timematodea</taxon>
        <taxon>Timematoidea</taxon>
        <taxon>Timematidae</taxon>
        <taxon>Timema</taxon>
    </lineage>
</organism>
<dbReference type="SUPFAM" id="SSF54928">
    <property type="entry name" value="RNA-binding domain, RBD"/>
    <property type="match status" value="1"/>
</dbReference>
<comment type="function">
    <text evidence="9">Functions as a component of the nuclear pore complex (NPC).</text>
</comment>
<keyword evidence="5 9" id="KW-0653">Protein transport</keyword>
<reference evidence="12" key="1">
    <citation type="submission" date="2020-11" db="EMBL/GenBank/DDBJ databases">
        <authorList>
            <person name="Tran Van P."/>
        </authorList>
    </citation>
    <scope>NUCLEOTIDE SEQUENCE</scope>
</reference>
<dbReference type="GO" id="GO:0051028">
    <property type="term" value="P:mRNA transport"/>
    <property type="evidence" value="ECO:0007669"/>
    <property type="project" value="UniProtKB-UniRule"/>
</dbReference>
<evidence type="ECO:0000256" key="9">
    <source>
        <dbReference type="PIRNR" id="PIRNR038119"/>
    </source>
</evidence>
<dbReference type="GO" id="GO:0044615">
    <property type="term" value="C:nuclear pore nuclear basket"/>
    <property type="evidence" value="ECO:0007669"/>
    <property type="project" value="TreeGrafter"/>
</dbReference>
<keyword evidence="4 9" id="KW-0509">mRNA transport</keyword>
<evidence type="ECO:0000259" key="11">
    <source>
        <dbReference type="PROSITE" id="PS51472"/>
    </source>
</evidence>
<accession>A0A7R8ZCT8</accession>
<dbReference type="InterPro" id="IPR035979">
    <property type="entry name" value="RBD_domain_sf"/>
</dbReference>
<dbReference type="GO" id="GO:0044613">
    <property type="term" value="C:nuclear pore central transport channel"/>
    <property type="evidence" value="ECO:0007669"/>
    <property type="project" value="TreeGrafter"/>
</dbReference>
<dbReference type="PANTHER" id="PTHR21527:SF6">
    <property type="entry name" value="NUCLEOPORIN NUP35"/>
    <property type="match status" value="1"/>
</dbReference>
<dbReference type="AlphaFoldDB" id="A0A7R8ZCT8"/>
<keyword evidence="7 9" id="KW-0906">Nuclear pore complex</keyword>
<sequence length="324" mass="35396">MVTNATRRLHRSSRRLFGQIYTGSRDCQFSYQRHEPTRRRIMASRMEPMTLDSPVGSPTSPYLPQFLLGDATTADKTAVSSSATTPATKTKHVSFGKVWTMDSPSSSHKNLADSHRERSSLPRASALKRTGPATQDLFEVASASKVEAPSSDPASVLRPAARSPGSVLWVTVFGFLPAMSSTILSHFSQLGTLVEYRVPPKGNWIHLKYGSPMECNKALSSNGLIVLENTMIGVVPCQDQEILEDCSDKENRIEPGTASSPAFLESRKRLRMSPYASSPGATSMRPLIQAYATARADSEVVSPAVVPHRSASVVSKVRELVFNW</sequence>
<keyword evidence="8 9" id="KW-0539">Nucleus</keyword>
<dbReference type="Pfam" id="PF05172">
    <property type="entry name" value="RRM_Nup35"/>
    <property type="match status" value="1"/>
</dbReference>
<dbReference type="InterPro" id="IPR017389">
    <property type="entry name" value="Nucleoporin_NUP53"/>
</dbReference>
<evidence type="ECO:0000256" key="7">
    <source>
        <dbReference type="ARBA" id="ARBA00023132"/>
    </source>
</evidence>
<feature type="compositionally biased region" description="Basic and acidic residues" evidence="10">
    <location>
        <begin position="110"/>
        <end position="120"/>
    </location>
</feature>
<evidence type="ECO:0000256" key="8">
    <source>
        <dbReference type="ARBA" id="ARBA00023242"/>
    </source>
</evidence>
<evidence type="ECO:0000256" key="5">
    <source>
        <dbReference type="ARBA" id="ARBA00022927"/>
    </source>
</evidence>
<evidence type="ECO:0000256" key="1">
    <source>
        <dbReference type="ARBA" id="ARBA00004567"/>
    </source>
</evidence>
<dbReference type="GO" id="GO:0031965">
    <property type="term" value="C:nuclear membrane"/>
    <property type="evidence" value="ECO:0007669"/>
    <property type="project" value="InterPro"/>
</dbReference>
<evidence type="ECO:0000256" key="10">
    <source>
        <dbReference type="SAM" id="MobiDB-lite"/>
    </source>
</evidence>
<dbReference type="InterPro" id="IPR012677">
    <property type="entry name" value="Nucleotide-bd_a/b_plait_sf"/>
</dbReference>
<feature type="region of interest" description="Disordered" evidence="10">
    <location>
        <begin position="102"/>
        <end position="128"/>
    </location>
</feature>
<dbReference type="FunFam" id="3.30.70.330:FF:000095">
    <property type="entry name" value="Putative Nucleoporin NUP53"/>
    <property type="match status" value="1"/>
</dbReference>
<dbReference type="GO" id="GO:0006999">
    <property type="term" value="P:nuclear pore organization"/>
    <property type="evidence" value="ECO:0007669"/>
    <property type="project" value="TreeGrafter"/>
</dbReference>
<name>A0A7R8ZCT8_TIMDO</name>
<dbReference type="CDD" id="cd12441">
    <property type="entry name" value="RRM_Nup53_like"/>
    <property type="match status" value="1"/>
</dbReference>
<dbReference type="Gene3D" id="3.30.70.330">
    <property type="match status" value="1"/>
</dbReference>
<evidence type="ECO:0000256" key="3">
    <source>
        <dbReference type="ARBA" id="ARBA00022448"/>
    </source>
</evidence>
<dbReference type="GO" id="GO:0003676">
    <property type="term" value="F:nucleic acid binding"/>
    <property type="evidence" value="ECO:0007669"/>
    <property type="project" value="InterPro"/>
</dbReference>
<dbReference type="PANTHER" id="PTHR21527">
    <property type="entry name" value="NUCLEOPORIN NUP35"/>
    <property type="match status" value="1"/>
</dbReference>
<gene>
    <name evidence="12" type="ORF">TDIB3V08_LOCUS10974</name>
</gene>
<dbReference type="InterPro" id="IPR007846">
    <property type="entry name" value="RRM_NUP35_dom"/>
</dbReference>
<keyword evidence="6 9" id="KW-0811">Translocation</keyword>
<dbReference type="EMBL" id="OA573242">
    <property type="protein sequence ID" value="CAD7204817.1"/>
    <property type="molecule type" value="Genomic_DNA"/>
</dbReference>
<evidence type="ECO:0000256" key="4">
    <source>
        <dbReference type="ARBA" id="ARBA00022816"/>
    </source>
</evidence>
<comment type="similarity">
    <text evidence="2 9">Belongs to the Nup35 family.</text>
</comment>
<dbReference type="GO" id="GO:0017056">
    <property type="term" value="F:structural constituent of nuclear pore"/>
    <property type="evidence" value="ECO:0007669"/>
    <property type="project" value="InterPro"/>
</dbReference>
<evidence type="ECO:0000313" key="12">
    <source>
        <dbReference type="EMBL" id="CAD7204817.1"/>
    </source>
</evidence>
<dbReference type="GO" id="GO:0006607">
    <property type="term" value="P:NLS-bearing protein import into nucleus"/>
    <property type="evidence" value="ECO:0007669"/>
    <property type="project" value="TreeGrafter"/>
</dbReference>
<feature type="domain" description="RRM Nup35-type" evidence="11">
    <location>
        <begin position="164"/>
        <end position="244"/>
    </location>
</feature>
<dbReference type="GO" id="GO:0005543">
    <property type="term" value="F:phospholipid binding"/>
    <property type="evidence" value="ECO:0007669"/>
    <property type="project" value="TreeGrafter"/>
</dbReference>
<proteinExistence type="inferred from homology"/>
<dbReference type="PROSITE" id="PS51472">
    <property type="entry name" value="RRM_NUP35"/>
    <property type="match status" value="1"/>
</dbReference>
<comment type="subcellular location">
    <subcellularLocation>
        <location evidence="1 9">Nucleus</location>
        <location evidence="1 9">Nuclear pore complex</location>
    </subcellularLocation>
</comment>